<evidence type="ECO:0000256" key="1">
    <source>
        <dbReference type="ARBA" id="ARBA00022670"/>
    </source>
</evidence>
<feature type="region of interest" description="Disordered" evidence="5">
    <location>
        <begin position="2392"/>
        <end position="2437"/>
    </location>
</feature>
<dbReference type="PROSITE" id="PS50994">
    <property type="entry name" value="INTEGRASE"/>
    <property type="match status" value="2"/>
</dbReference>
<dbReference type="InterPro" id="IPR054722">
    <property type="entry name" value="PolX-like_BBD"/>
</dbReference>
<evidence type="ECO:0000259" key="6">
    <source>
        <dbReference type="PROSITE" id="PS50994"/>
    </source>
</evidence>
<protein>
    <recommendedName>
        <fullName evidence="6">Integrase catalytic domain-containing protein</fullName>
    </recommendedName>
</protein>
<keyword evidence="4" id="KW-0378">Hydrolase</keyword>
<dbReference type="GO" id="GO:0046872">
    <property type="term" value="F:metal ion binding"/>
    <property type="evidence" value="ECO:0007669"/>
    <property type="project" value="UniProtKB-KW"/>
</dbReference>
<dbReference type="EMBL" id="JARYMX010000002">
    <property type="protein sequence ID" value="KAJ9563088.1"/>
    <property type="molecule type" value="Genomic_DNA"/>
</dbReference>
<dbReference type="Proteomes" id="UP001172457">
    <property type="component" value="Chromosome 2"/>
</dbReference>
<gene>
    <name evidence="7" type="ORF">OSB04_008248</name>
</gene>
<evidence type="ECO:0000313" key="8">
    <source>
        <dbReference type="Proteomes" id="UP001172457"/>
    </source>
</evidence>
<dbReference type="SUPFAM" id="SSF53098">
    <property type="entry name" value="Ribonuclease H-like"/>
    <property type="match status" value="2"/>
</dbReference>
<comment type="caution">
    <text evidence="7">The sequence shown here is derived from an EMBL/GenBank/DDBJ whole genome shotgun (WGS) entry which is preliminary data.</text>
</comment>
<reference evidence="7" key="1">
    <citation type="submission" date="2023-03" db="EMBL/GenBank/DDBJ databases">
        <title>Chromosome-scale reference genome and RAD-based genetic map of yellow starthistle (Centaurea solstitialis) reveal putative structural variation and QTLs associated with invader traits.</title>
        <authorList>
            <person name="Reatini B."/>
            <person name="Cang F.A."/>
            <person name="Jiang Q."/>
            <person name="Mckibben M.T.W."/>
            <person name="Barker M.S."/>
            <person name="Rieseberg L.H."/>
            <person name="Dlugosch K.M."/>
        </authorList>
    </citation>
    <scope>NUCLEOTIDE SEQUENCE</scope>
    <source>
        <strain evidence="7">CAN-66</strain>
        <tissue evidence="7">Leaf</tissue>
    </source>
</reference>
<evidence type="ECO:0000256" key="2">
    <source>
        <dbReference type="ARBA" id="ARBA00022723"/>
    </source>
</evidence>
<evidence type="ECO:0000256" key="5">
    <source>
        <dbReference type="SAM" id="MobiDB-lite"/>
    </source>
</evidence>
<evidence type="ECO:0000256" key="3">
    <source>
        <dbReference type="ARBA" id="ARBA00022750"/>
    </source>
</evidence>
<evidence type="ECO:0000313" key="7">
    <source>
        <dbReference type="EMBL" id="KAJ9563088.1"/>
    </source>
</evidence>
<dbReference type="InterPro" id="IPR036397">
    <property type="entry name" value="RNaseH_sf"/>
</dbReference>
<feature type="compositionally biased region" description="Low complexity" evidence="5">
    <location>
        <begin position="2418"/>
        <end position="2437"/>
    </location>
</feature>
<sequence length="2462" mass="279646">MDIGVSDAPGIFMIDCLITSYESWVLDTGSGNHICNHLQGFTRRETLRKDRSNLRVGEGTMLVAEAVGSYSLSLPSGLVLELDTCYYVPKMIKNVLSFDLLVDQGFYYKYDYKMISCFKNDMFYFKATPSNGLYILNLQESNNEIYHISKRSKDIEDQTYLWHCRLGHINKKRVELLQKGGLLGTFDFKPFSNCESCLTGKMTKHPFNKDNERANDLLEIIHTDVCGPFSHEARGGYRYFITFTDDFSRYGYVYLIRHKSEAFEKFKEFQSEVQNQLDRKIKFLRSDRGGEYLSLEFDSHLRECGIVSQLTPPYTPQMNGVSERRNRTLLDMIRSMMCRSTLPVSFWGHALVTAANILNKVPTKSVEKTPYELWTGKKPKLSFLKIWGCEVYVKRTTSEKLKPKSDKCFFVGYPKNTLGYYFYNPSENKVFVARNGEFLEEKFLSQENTRNDIDLQVVEEETPEPIVEPVTQQGNVETQPETVEEVQTQDLRRSTRIRQEPDRYLGFLVSQDGGDLNEPTSYGEAVSGDESEQWQEAMKAEMQSMYDNQVWELTDLPQHCRAVGRKWVFKKKTDMDGNVHTFKARLVAKGFTQTHGIDYDETFSPVAMLKSIRILMAISAYFDYEIWQMDVKTAFLNGKLIEDVYMQQPEGFVDPKNPNKVCKLLKSIYGLKQASRSWNLHFDERIKEFGFAKSEFEPCVYTKFSGSIVTFLVLYVDDILLIGNDIPTLQSVKAWLSKCFQMKDLGEAAYILGIKIYRNRSRRLIGLSQGTYIDKVLKRFRMDESKKGFIPMQHGIVLSKAQCPESSQDKDKMKSIPYASAIGSIMYAMLCTRPDVAYSVSVTSRYQQNPGEAHWVAVKNILKYLRRTKEMFLVFGGSEDEISVTGYSDASFQTDRDDYRSQSGYVFTLNGGAISWKSSKQDTIADSTTEAEYIAASDAAKEAVWLRNFITDLRVVASISRPVDIYCDNSGAVAQAKEPREHHKSRHVLRKFHLIREIIGRGDVRICKIPTDENVADPLTKPLARVKHETHANSIGMQYLDTNVRYVEGLGYNMFSSSQFCDNGYWVKQFQYGSDVNDEDNNVVLSGRRNGNLYSTASKEDSWLWHRRLCHQNFKDMNKMVSKNLVKGLTETRLSKDTLCPACEQGKMTRSSHPPRMDTNTKSPLDMIHMDLCGPTRTESLARKKYMLVLVDEFSRFTWLEFLRAKSDAADRIIAFIKRIQVLLGRRVKKLRSDKGTEFRNAKLQSFLEDVGISHNFSAVPTPQQNGVVERKNRTLVEAARSMMAHSGVPQSFWAEAVSTACYTQNRTLIVKRTGKTAYEMVEQRKPNIDYFRVFGCKCYVLNDRDDLGKFEPKSDESIFIGYSHNSKAYRVFNKRTRTILESSNVDFSETETYSVASPSNVDASFPELFTTPPSTDSSTHFSALDFLDLANNDLPTLTGPIVVPAHAGSTSTSVTSDAFITEPSSSTSTNSVTPESAVSPPETSSATSPEPVREQTPHPVLASIPEEAPLPSPISAQRTYAQIIGSPSQPVKTRSSKNVENLILFGGFLTDFEPSDVSQALTDPDWVLAMQEELAEFERNKVWRLVTRPWGKSIIGLKWIFRNKKNENDLIIRNKARLVAKGYRQQEGIDYDETFAPVARIEAIRIFLAYAAHKNMTVYQMDVKCAFLNGVLQEEVYVEQPEGFFDPRYPDHVYVLDKALYGLKQAPKAWYETLTDYLLGVGYKKGTIDPTLFLKKSGSDLIIVQIYVDDIIFASTKPEMCQEFENTMKSQFKMSMMGELTFFLGLQVRQRPDGIFISQAKYVQDLLKRFDFGGSNSAATPMPRNFQLNADSSGKPVDQKTYRAIIGSLLYLTASRPDIVFSTGVCARFQCDPRDSHLSAVKRILRYLKDTPDFGLWYPKDSGFELIAYTDSDHAGCKLNRKSTSGACQFLGDKLVSWSSRKQNCVSLSTAEAEYVAAACCCSQVLWMKTQLADFGYTMQRIPIYCDSKSAIQITANPVQHSRTKHIDIRYHFIKDHVEKGNVELYFVESDYQLADLFTKPFDEKRHFFLLSKCGSPRRLLVNSDQNSHKTQSRRTKDSFCTFVKLVVQEMARQPNAPPSPINNAADRALISPSDIRPIHQNNEYVDLTNFVVQDEVVLEILKAHPLAYAMQTTVDIPRMYLQQFWKTSHVETRDGVQTIVGRVDHTELTITQEDLRRILHLSAATPEAPFETLVPGPELFSEILALGVHITLNQRLNGISQVTQGMLPPIWYSVFNIVNRTLSSKTHGVDKATTHTWHVIHSVAYGRRIDVARQIWLDIVNDVRAGPARNCHTSIPWMRFFSMIIRDHIDHNQTVRRRTGHPRFQSQQIGRMNRRTLRPGQVELPIPDNVLSMADRRAESVRLYRASVGLEDASTDSSEPRSPTPDAQLVPRRSRATGTAGQSSSGGASGSGVMSVAVRGEAGRIVRTSATPHMSQAEAY</sequence>
<dbReference type="SUPFAM" id="SSF56672">
    <property type="entry name" value="DNA/RNA polymerases"/>
    <property type="match status" value="2"/>
</dbReference>
<dbReference type="InterPro" id="IPR043502">
    <property type="entry name" value="DNA/RNA_pol_sf"/>
</dbReference>
<dbReference type="InterPro" id="IPR013103">
    <property type="entry name" value="RVT_2"/>
</dbReference>
<feature type="region of interest" description="Disordered" evidence="5">
    <location>
        <begin position="1145"/>
        <end position="1165"/>
    </location>
</feature>
<dbReference type="Pfam" id="PF00665">
    <property type="entry name" value="rve"/>
    <property type="match status" value="2"/>
</dbReference>
<feature type="region of interest" description="Disordered" evidence="5">
    <location>
        <begin position="1455"/>
        <end position="1498"/>
    </location>
</feature>
<feature type="compositionally biased region" description="Polar residues" evidence="5">
    <location>
        <begin position="1148"/>
        <end position="1163"/>
    </location>
</feature>
<feature type="region of interest" description="Disordered" evidence="5">
    <location>
        <begin position="509"/>
        <end position="529"/>
    </location>
</feature>
<dbReference type="InterPro" id="IPR012337">
    <property type="entry name" value="RNaseH-like_sf"/>
</dbReference>
<keyword evidence="2" id="KW-0479">Metal-binding</keyword>
<feature type="domain" description="Integrase catalytic" evidence="6">
    <location>
        <begin position="1160"/>
        <end position="1326"/>
    </location>
</feature>
<dbReference type="GO" id="GO:0004190">
    <property type="term" value="F:aspartic-type endopeptidase activity"/>
    <property type="evidence" value="ECO:0007669"/>
    <property type="project" value="UniProtKB-KW"/>
</dbReference>
<accession>A0AA38TTY2</accession>
<keyword evidence="1" id="KW-0645">Protease</keyword>
<dbReference type="Pfam" id="PF07727">
    <property type="entry name" value="RVT_2"/>
    <property type="match status" value="2"/>
</dbReference>
<feature type="domain" description="Integrase catalytic" evidence="6">
    <location>
        <begin position="202"/>
        <end position="378"/>
    </location>
</feature>
<evidence type="ECO:0000256" key="4">
    <source>
        <dbReference type="ARBA" id="ARBA00022801"/>
    </source>
</evidence>
<dbReference type="CDD" id="cd09272">
    <property type="entry name" value="RNase_HI_RT_Ty1"/>
    <property type="match status" value="2"/>
</dbReference>
<keyword evidence="3" id="KW-0064">Aspartyl protease</keyword>
<dbReference type="InterPro" id="IPR001584">
    <property type="entry name" value="Integrase_cat-core"/>
</dbReference>
<feature type="compositionally biased region" description="Low complexity" evidence="5">
    <location>
        <begin position="1462"/>
        <end position="1491"/>
    </location>
</feature>
<organism evidence="7 8">
    <name type="scientific">Centaurea solstitialis</name>
    <name type="common">yellow star-thistle</name>
    <dbReference type="NCBI Taxonomy" id="347529"/>
    <lineage>
        <taxon>Eukaryota</taxon>
        <taxon>Viridiplantae</taxon>
        <taxon>Streptophyta</taxon>
        <taxon>Embryophyta</taxon>
        <taxon>Tracheophyta</taxon>
        <taxon>Spermatophyta</taxon>
        <taxon>Magnoliopsida</taxon>
        <taxon>eudicotyledons</taxon>
        <taxon>Gunneridae</taxon>
        <taxon>Pentapetalae</taxon>
        <taxon>asterids</taxon>
        <taxon>campanulids</taxon>
        <taxon>Asterales</taxon>
        <taxon>Asteraceae</taxon>
        <taxon>Carduoideae</taxon>
        <taxon>Cardueae</taxon>
        <taxon>Centaureinae</taxon>
        <taxon>Centaurea</taxon>
    </lineage>
</organism>
<dbReference type="InterPro" id="IPR025724">
    <property type="entry name" value="GAG-pre-integrase_dom"/>
</dbReference>
<dbReference type="Gene3D" id="3.30.420.10">
    <property type="entry name" value="Ribonuclease H-like superfamily/Ribonuclease H"/>
    <property type="match status" value="2"/>
</dbReference>
<dbReference type="PANTHER" id="PTHR42648:SF32">
    <property type="entry name" value="RIBONUCLEASE H-LIKE DOMAIN, GAG-PRE-INTEGRASE DOMAIN PROTEIN-RELATED"/>
    <property type="match status" value="1"/>
</dbReference>
<dbReference type="InterPro" id="IPR057670">
    <property type="entry name" value="SH3_retrovirus"/>
</dbReference>
<dbReference type="Pfam" id="PF25597">
    <property type="entry name" value="SH3_retrovirus"/>
    <property type="match status" value="2"/>
</dbReference>
<name>A0AA38TTY2_9ASTR</name>
<dbReference type="GO" id="GO:0015074">
    <property type="term" value="P:DNA integration"/>
    <property type="evidence" value="ECO:0007669"/>
    <property type="project" value="InterPro"/>
</dbReference>
<keyword evidence="8" id="KW-1185">Reference proteome</keyword>
<dbReference type="Pfam" id="PF13976">
    <property type="entry name" value="gag_pre-integrs"/>
    <property type="match status" value="2"/>
</dbReference>
<dbReference type="InterPro" id="IPR039537">
    <property type="entry name" value="Retrotran_Ty1/copia-like"/>
</dbReference>
<dbReference type="Pfam" id="PF22936">
    <property type="entry name" value="Pol_BBD"/>
    <property type="match status" value="1"/>
</dbReference>
<dbReference type="GO" id="GO:0003676">
    <property type="term" value="F:nucleic acid binding"/>
    <property type="evidence" value="ECO:0007669"/>
    <property type="project" value="InterPro"/>
</dbReference>
<proteinExistence type="predicted"/>
<dbReference type="PANTHER" id="PTHR42648">
    <property type="entry name" value="TRANSPOSASE, PUTATIVE-RELATED"/>
    <property type="match status" value="1"/>
</dbReference>
<dbReference type="GO" id="GO:0006508">
    <property type="term" value="P:proteolysis"/>
    <property type="evidence" value="ECO:0007669"/>
    <property type="project" value="UniProtKB-KW"/>
</dbReference>